<dbReference type="GeneID" id="36405585"/>
<proteinExistence type="predicted"/>
<organism evidence="1 2">
    <name type="scientific">Plasmopara halstedii</name>
    <name type="common">Downy mildew of sunflower</name>
    <dbReference type="NCBI Taxonomy" id="4781"/>
    <lineage>
        <taxon>Eukaryota</taxon>
        <taxon>Sar</taxon>
        <taxon>Stramenopiles</taxon>
        <taxon>Oomycota</taxon>
        <taxon>Peronosporomycetes</taxon>
        <taxon>Peronosporales</taxon>
        <taxon>Peronosporaceae</taxon>
        <taxon>Plasmopara</taxon>
    </lineage>
</organism>
<dbReference type="EMBL" id="CCYD01000472">
    <property type="protein sequence ID" value="CEG40324.1"/>
    <property type="molecule type" value="Genomic_DNA"/>
</dbReference>
<dbReference type="Proteomes" id="UP000054928">
    <property type="component" value="Unassembled WGS sequence"/>
</dbReference>
<dbReference type="AlphaFoldDB" id="A0A0P1AHZ9"/>
<keyword evidence="2" id="KW-1185">Reference proteome</keyword>
<evidence type="ECO:0000313" key="1">
    <source>
        <dbReference type="EMBL" id="CEG40324.1"/>
    </source>
</evidence>
<protein>
    <submittedName>
        <fullName evidence="1">Uncharacterized protein</fullName>
    </submittedName>
</protein>
<evidence type="ECO:0000313" key="2">
    <source>
        <dbReference type="Proteomes" id="UP000054928"/>
    </source>
</evidence>
<dbReference type="RefSeq" id="XP_024576693.1">
    <property type="nucleotide sequence ID" value="XM_024725969.1"/>
</dbReference>
<name>A0A0P1AHZ9_PLAHL</name>
<accession>A0A0P1AHZ9</accession>
<sequence>MDSHKNERETSPNYIPWINVYGRCNSQRRARVIRNIVAACTRSYLLLSAKRRSIFAMSQHVLVSDMPLLQRS</sequence>
<reference evidence="2" key="1">
    <citation type="submission" date="2014-09" db="EMBL/GenBank/DDBJ databases">
        <authorList>
            <person name="Sharma Rahul"/>
            <person name="Thines Marco"/>
        </authorList>
    </citation>
    <scope>NUCLEOTIDE SEQUENCE [LARGE SCALE GENOMIC DNA]</scope>
</reference>